<protein>
    <submittedName>
        <fullName evidence="4">L-histidine N(Alpha)-methyltransferase</fullName>
    </submittedName>
</protein>
<feature type="domain" description="Histidine-specific methyltransferase SAM-dependent" evidence="3">
    <location>
        <begin position="22"/>
        <end position="324"/>
    </location>
</feature>
<dbReference type="Gene3D" id="3.40.50.150">
    <property type="entry name" value="Vaccinia Virus protein VP39"/>
    <property type="match status" value="1"/>
</dbReference>
<dbReference type="RefSeq" id="WP_157525683.1">
    <property type="nucleotide sequence ID" value="NZ_CP066775.1"/>
</dbReference>
<evidence type="ECO:0000313" key="4">
    <source>
        <dbReference type="EMBL" id="QQL48987.1"/>
    </source>
</evidence>
<evidence type="ECO:0000313" key="5">
    <source>
        <dbReference type="Proteomes" id="UP000429232"/>
    </source>
</evidence>
<dbReference type="AlphaFoldDB" id="A0A6I4I2J6"/>
<dbReference type="Proteomes" id="UP000429232">
    <property type="component" value="Chromosome"/>
</dbReference>
<sequence>MDHTSTQTIPEQSKSANQQFCDDVLAGLTAMPKHLDSKYFYDTAGDKLFQQIMACDEYYPTECEMEIFTRQTADIAEVLKGDGSPFNLIELGAGDATKSVNLLRELLNSGTDFTYMPIDISPNVISQLEDTLPKALPSLQIEGFPGEYFNMLKKAASANGKRNVVLFLGSNIGNMPVSDADFFCKLLHAHLSSGDMVFIGFDLKKNPKVILAAYNDSQGITKQFNLNLLTRINRELGADFDLPKFEHYPIYDPETGSCRSYLFSLVEQQVNICDESISFAKNELIYMEVSQKYSVDEVKEMATKANFTSVTDFYDSRGWFLDTIWVV</sequence>
<evidence type="ECO:0000259" key="3">
    <source>
        <dbReference type="Pfam" id="PF10017"/>
    </source>
</evidence>
<evidence type="ECO:0000256" key="2">
    <source>
        <dbReference type="ARBA" id="ARBA00022679"/>
    </source>
</evidence>
<organism evidence="4 5">
    <name type="scientific">Mucilaginibacter ginkgonis</name>
    <dbReference type="NCBI Taxonomy" id="2682091"/>
    <lineage>
        <taxon>Bacteria</taxon>
        <taxon>Pseudomonadati</taxon>
        <taxon>Bacteroidota</taxon>
        <taxon>Sphingobacteriia</taxon>
        <taxon>Sphingobacteriales</taxon>
        <taxon>Sphingobacteriaceae</taxon>
        <taxon>Mucilaginibacter</taxon>
    </lineage>
</organism>
<keyword evidence="5" id="KW-1185">Reference proteome</keyword>
<dbReference type="PIRSF" id="PIRSF018005">
    <property type="entry name" value="UCP018005"/>
    <property type="match status" value="1"/>
</dbReference>
<evidence type="ECO:0000256" key="1">
    <source>
        <dbReference type="ARBA" id="ARBA00022603"/>
    </source>
</evidence>
<dbReference type="InterPro" id="IPR017804">
    <property type="entry name" value="MeTrfase_EgtD-like"/>
</dbReference>
<dbReference type="InterPro" id="IPR029063">
    <property type="entry name" value="SAM-dependent_MTases_sf"/>
</dbReference>
<keyword evidence="2 4" id="KW-0808">Transferase</keyword>
<dbReference type="PANTHER" id="PTHR43397:SF1">
    <property type="entry name" value="ERGOTHIONEINE BIOSYNTHESIS PROTEIN 1"/>
    <property type="match status" value="1"/>
</dbReference>
<dbReference type="EMBL" id="CP066775">
    <property type="protein sequence ID" value="QQL48987.1"/>
    <property type="molecule type" value="Genomic_DNA"/>
</dbReference>
<dbReference type="GO" id="GO:0032259">
    <property type="term" value="P:methylation"/>
    <property type="evidence" value="ECO:0007669"/>
    <property type="project" value="UniProtKB-KW"/>
</dbReference>
<gene>
    <name evidence="4" type="ORF">GO620_012470</name>
</gene>
<dbReference type="KEGG" id="mgik:GO620_012470"/>
<keyword evidence="1 4" id="KW-0489">Methyltransferase</keyword>
<name>A0A6I4I2J6_9SPHI</name>
<dbReference type="Pfam" id="PF10017">
    <property type="entry name" value="Methyltransf_33"/>
    <property type="match status" value="1"/>
</dbReference>
<dbReference type="SUPFAM" id="SSF53335">
    <property type="entry name" value="S-adenosyl-L-methionine-dependent methyltransferases"/>
    <property type="match status" value="1"/>
</dbReference>
<dbReference type="InterPro" id="IPR051128">
    <property type="entry name" value="EgtD_Methyltrsf_superfamily"/>
</dbReference>
<reference evidence="4 5" key="1">
    <citation type="submission" date="2020-12" db="EMBL/GenBank/DDBJ databases">
        <title>HMF7856_wgs.fasta genome submission.</title>
        <authorList>
            <person name="Kang H."/>
            <person name="Kim H."/>
            <person name="Joh K."/>
        </authorList>
    </citation>
    <scope>NUCLEOTIDE SEQUENCE [LARGE SCALE GENOMIC DNA]</scope>
    <source>
        <strain evidence="4 5">HMF7856</strain>
    </source>
</reference>
<dbReference type="GO" id="GO:0008168">
    <property type="term" value="F:methyltransferase activity"/>
    <property type="evidence" value="ECO:0007669"/>
    <property type="project" value="UniProtKB-KW"/>
</dbReference>
<proteinExistence type="predicted"/>
<accession>A0A6I4I2J6</accession>
<dbReference type="PANTHER" id="PTHR43397">
    <property type="entry name" value="ERGOTHIONEINE BIOSYNTHESIS PROTEIN 1"/>
    <property type="match status" value="1"/>
</dbReference>
<dbReference type="InterPro" id="IPR019257">
    <property type="entry name" value="MeTrfase_dom"/>
</dbReference>